<dbReference type="PANTHER" id="PTHR33908">
    <property type="entry name" value="MANNOSYLTRANSFERASE YKCB-RELATED"/>
    <property type="match status" value="1"/>
</dbReference>
<evidence type="ECO:0000256" key="1">
    <source>
        <dbReference type="ARBA" id="ARBA00004651"/>
    </source>
</evidence>
<evidence type="ECO:0000313" key="9">
    <source>
        <dbReference type="EMBL" id="RDV05114.1"/>
    </source>
</evidence>
<keyword evidence="10" id="KW-1185">Reference proteome</keyword>
<protein>
    <recommendedName>
        <fullName evidence="11">Glycosyltransferase RgtA/B/C/D-like domain-containing protein</fullName>
    </recommendedName>
</protein>
<dbReference type="AlphaFoldDB" id="A0A371BC13"/>
<dbReference type="GO" id="GO:0016763">
    <property type="term" value="F:pentosyltransferase activity"/>
    <property type="evidence" value="ECO:0007669"/>
    <property type="project" value="TreeGrafter"/>
</dbReference>
<dbReference type="GO" id="GO:0005886">
    <property type="term" value="C:plasma membrane"/>
    <property type="evidence" value="ECO:0007669"/>
    <property type="project" value="UniProtKB-SubCell"/>
</dbReference>
<dbReference type="EMBL" id="QRGO01000001">
    <property type="protein sequence ID" value="RDV05114.1"/>
    <property type="molecule type" value="Genomic_DNA"/>
</dbReference>
<dbReference type="Proteomes" id="UP000263993">
    <property type="component" value="Unassembled WGS sequence"/>
</dbReference>
<evidence type="ECO:0000256" key="6">
    <source>
        <dbReference type="ARBA" id="ARBA00022989"/>
    </source>
</evidence>
<gene>
    <name evidence="9" type="ORF">DXH78_11405</name>
</gene>
<accession>A0A371BC13</accession>
<reference evidence="10" key="1">
    <citation type="submission" date="2018-08" db="EMBL/GenBank/DDBJ databases">
        <authorList>
            <person name="Kim S.-J."/>
            <person name="Jung G.-Y."/>
        </authorList>
    </citation>
    <scope>NUCLEOTIDE SEQUENCE [LARGE SCALE GENOMIC DNA]</scope>
    <source>
        <strain evidence="10">GY_H</strain>
    </source>
</reference>
<evidence type="ECO:0000256" key="2">
    <source>
        <dbReference type="ARBA" id="ARBA00022475"/>
    </source>
</evidence>
<organism evidence="9 10">
    <name type="scientific">Undibacter mobilis</name>
    <dbReference type="NCBI Taxonomy" id="2292256"/>
    <lineage>
        <taxon>Bacteria</taxon>
        <taxon>Pseudomonadati</taxon>
        <taxon>Pseudomonadota</taxon>
        <taxon>Alphaproteobacteria</taxon>
        <taxon>Hyphomicrobiales</taxon>
        <taxon>Nitrobacteraceae</taxon>
        <taxon>Undibacter</taxon>
    </lineage>
</organism>
<evidence type="ECO:0000313" key="10">
    <source>
        <dbReference type="Proteomes" id="UP000263993"/>
    </source>
</evidence>
<keyword evidence="2" id="KW-1003">Cell membrane</keyword>
<comment type="caution">
    <text evidence="9">The sequence shown here is derived from an EMBL/GenBank/DDBJ whole genome shotgun (WGS) entry which is preliminary data.</text>
</comment>
<name>A0A371BC13_9BRAD</name>
<feature type="transmembrane region" description="Helical" evidence="8">
    <location>
        <begin position="293"/>
        <end position="315"/>
    </location>
</feature>
<evidence type="ECO:0000256" key="7">
    <source>
        <dbReference type="ARBA" id="ARBA00023136"/>
    </source>
</evidence>
<comment type="subcellular location">
    <subcellularLocation>
        <location evidence="1">Cell membrane</location>
        <topology evidence="1">Multi-pass membrane protein</topology>
    </subcellularLocation>
</comment>
<evidence type="ECO:0000256" key="8">
    <source>
        <dbReference type="SAM" id="Phobius"/>
    </source>
</evidence>
<evidence type="ECO:0000256" key="3">
    <source>
        <dbReference type="ARBA" id="ARBA00022676"/>
    </source>
</evidence>
<evidence type="ECO:0000256" key="4">
    <source>
        <dbReference type="ARBA" id="ARBA00022679"/>
    </source>
</evidence>
<feature type="transmembrane region" description="Helical" evidence="8">
    <location>
        <begin position="52"/>
        <end position="82"/>
    </location>
</feature>
<dbReference type="PANTHER" id="PTHR33908:SF11">
    <property type="entry name" value="MEMBRANE PROTEIN"/>
    <property type="match status" value="1"/>
</dbReference>
<keyword evidence="3" id="KW-0328">Glycosyltransferase</keyword>
<keyword evidence="5 8" id="KW-0812">Transmembrane</keyword>
<feature type="transmembrane region" description="Helical" evidence="8">
    <location>
        <begin position="136"/>
        <end position="169"/>
    </location>
</feature>
<feature type="transmembrane region" description="Helical" evidence="8">
    <location>
        <begin position="327"/>
        <end position="347"/>
    </location>
</feature>
<keyword evidence="4" id="KW-0808">Transferase</keyword>
<sequence>MAIAGLAVLVRIVASRLIPDQSHLLIDVIDYRESATALFKFGYMVNWYQMPLYPLLIGLAGPGAGQLAADILLSVVLTWSVGSLTFEIFADRSAAFLAAIAAACYPPLIFISVVGLSEPLFIALVFLAFLNWYRGSFTFAAVFSVLAILTRPVFDLFAPCLVLLFAIVVHRQSLRQASFRLLTYVLIYCAIMTPWWISNYHAYGQFVRLTAGGGTALYAGNNPLNRTGGGNLYEDYDLKGFVHLQDRVERDRALTRAAVEFIVDNPGRFLELAWLKFVRIWRPWPVNAGYSSFGVLVATAGSFLPVLILGVVGIFLKRRMVRRLSPIYLFALGYTAVHMVVVGTIRYRLPLEPFLIIFAAVAVSEIWGILVRPQRREPVTH</sequence>
<proteinExistence type="predicted"/>
<dbReference type="InterPro" id="IPR050297">
    <property type="entry name" value="LipidA_mod_glycosyltrf_83"/>
</dbReference>
<keyword evidence="6 8" id="KW-1133">Transmembrane helix</keyword>
<evidence type="ECO:0008006" key="11">
    <source>
        <dbReference type="Google" id="ProtNLM"/>
    </source>
</evidence>
<evidence type="ECO:0000256" key="5">
    <source>
        <dbReference type="ARBA" id="ARBA00022692"/>
    </source>
</evidence>
<keyword evidence="7 8" id="KW-0472">Membrane</keyword>
<feature type="transmembrane region" description="Helical" evidence="8">
    <location>
        <begin position="353"/>
        <end position="371"/>
    </location>
</feature>
<dbReference type="GO" id="GO:0009103">
    <property type="term" value="P:lipopolysaccharide biosynthetic process"/>
    <property type="evidence" value="ECO:0007669"/>
    <property type="project" value="UniProtKB-ARBA"/>
</dbReference>
<feature type="transmembrane region" description="Helical" evidence="8">
    <location>
        <begin position="94"/>
        <end position="116"/>
    </location>
</feature>
<feature type="transmembrane region" description="Helical" evidence="8">
    <location>
        <begin position="181"/>
        <end position="197"/>
    </location>
</feature>